<evidence type="ECO:0000313" key="2">
    <source>
        <dbReference type="Proteomes" id="UP001516400"/>
    </source>
</evidence>
<dbReference type="AlphaFoldDB" id="A0ABD2NDR4"/>
<dbReference type="Proteomes" id="UP001516400">
    <property type="component" value="Unassembled WGS sequence"/>
</dbReference>
<comment type="caution">
    <text evidence="1">The sequence shown here is derived from an EMBL/GenBank/DDBJ whole genome shotgun (WGS) entry which is preliminary data.</text>
</comment>
<organism evidence="1 2">
    <name type="scientific">Cryptolaemus montrouzieri</name>
    <dbReference type="NCBI Taxonomy" id="559131"/>
    <lineage>
        <taxon>Eukaryota</taxon>
        <taxon>Metazoa</taxon>
        <taxon>Ecdysozoa</taxon>
        <taxon>Arthropoda</taxon>
        <taxon>Hexapoda</taxon>
        <taxon>Insecta</taxon>
        <taxon>Pterygota</taxon>
        <taxon>Neoptera</taxon>
        <taxon>Endopterygota</taxon>
        <taxon>Coleoptera</taxon>
        <taxon>Polyphaga</taxon>
        <taxon>Cucujiformia</taxon>
        <taxon>Coccinelloidea</taxon>
        <taxon>Coccinellidae</taxon>
        <taxon>Scymninae</taxon>
        <taxon>Scymnini</taxon>
        <taxon>Cryptolaemus</taxon>
    </lineage>
</organism>
<reference evidence="1 2" key="1">
    <citation type="journal article" date="2021" name="BMC Biol.">
        <title>Horizontally acquired antibacterial genes associated with adaptive radiation of ladybird beetles.</title>
        <authorList>
            <person name="Li H.S."/>
            <person name="Tang X.F."/>
            <person name="Huang Y.H."/>
            <person name="Xu Z.Y."/>
            <person name="Chen M.L."/>
            <person name="Du X.Y."/>
            <person name="Qiu B.Y."/>
            <person name="Chen P.T."/>
            <person name="Zhang W."/>
            <person name="Slipinski A."/>
            <person name="Escalona H.E."/>
            <person name="Waterhouse R.M."/>
            <person name="Zwick A."/>
            <person name="Pang H."/>
        </authorList>
    </citation>
    <scope>NUCLEOTIDE SEQUENCE [LARGE SCALE GENOMIC DNA]</scope>
    <source>
        <strain evidence="1">SYSU2018</strain>
    </source>
</reference>
<accession>A0ABD2NDR4</accession>
<proteinExistence type="predicted"/>
<keyword evidence="2" id="KW-1185">Reference proteome</keyword>
<gene>
    <name evidence="1" type="ORF">HHI36_012259</name>
</gene>
<evidence type="ECO:0000313" key="1">
    <source>
        <dbReference type="EMBL" id="KAL3276888.1"/>
    </source>
</evidence>
<protein>
    <submittedName>
        <fullName evidence="1">Uncharacterized protein</fullName>
    </submittedName>
</protein>
<name>A0ABD2NDR4_9CUCU</name>
<dbReference type="EMBL" id="JABFTP020000103">
    <property type="protein sequence ID" value="KAL3276888.1"/>
    <property type="molecule type" value="Genomic_DNA"/>
</dbReference>
<sequence length="79" mass="8993">MEDVAINDWPTDWPGQAFDLNGSNPWLPAYGFQTPSALLERDDFIGNPAEKFADEVKLSEFVVWKESLYMKIDGLSLRV</sequence>